<reference evidence="2 3" key="1">
    <citation type="submission" date="2020-08" db="EMBL/GenBank/DDBJ databases">
        <title>Cohnella phylogeny.</title>
        <authorList>
            <person name="Dunlap C."/>
        </authorList>
    </citation>
    <scope>NUCLEOTIDE SEQUENCE [LARGE SCALE GENOMIC DNA]</scope>
    <source>
        <strain evidence="2 3">DSM 25239</strain>
    </source>
</reference>
<sequence length="112" mass="13351">MDTAGFIEALRADIKRELREEIREELKQELKQELLDELMPLIEKRISKNLFTSKEAAAYLRVSHGTLWLLMKNKELPHFHIGRRLRFRQSDLDQFIQSKMQKNFPKVVEQNG</sequence>
<dbReference type="InterPro" id="IPR041657">
    <property type="entry name" value="HTH_17"/>
</dbReference>
<dbReference type="InterPro" id="IPR010093">
    <property type="entry name" value="SinI_DNA-bd"/>
</dbReference>
<proteinExistence type="predicted"/>
<gene>
    <name evidence="2" type="ORF">H7B90_13095</name>
</gene>
<organism evidence="2 3">
    <name type="scientific">Cohnella xylanilytica</name>
    <dbReference type="NCBI Taxonomy" id="557555"/>
    <lineage>
        <taxon>Bacteria</taxon>
        <taxon>Bacillati</taxon>
        <taxon>Bacillota</taxon>
        <taxon>Bacilli</taxon>
        <taxon>Bacillales</taxon>
        <taxon>Paenibacillaceae</taxon>
        <taxon>Cohnella</taxon>
    </lineage>
</organism>
<name>A0A841U2J7_9BACL</name>
<dbReference type="Proteomes" id="UP000553776">
    <property type="component" value="Unassembled WGS sequence"/>
</dbReference>
<dbReference type="InterPro" id="IPR009061">
    <property type="entry name" value="DNA-bd_dom_put_sf"/>
</dbReference>
<dbReference type="GO" id="GO:0003677">
    <property type="term" value="F:DNA binding"/>
    <property type="evidence" value="ECO:0007669"/>
    <property type="project" value="InterPro"/>
</dbReference>
<dbReference type="Pfam" id="PF12728">
    <property type="entry name" value="HTH_17"/>
    <property type="match status" value="1"/>
</dbReference>
<accession>A0A841U2J7</accession>
<keyword evidence="3" id="KW-1185">Reference proteome</keyword>
<dbReference type="NCBIfam" id="TIGR01764">
    <property type="entry name" value="excise"/>
    <property type="match status" value="1"/>
</dbReference>
<evidence type="ECO:0000313" key="2">
    <source>
        <dbReference type="EMBL" id="MBB6692341.1"/>
    </source>
</evidence>
<dbReference type="RefSeq" id="WP_185136333.1">
    <property type="nucleotide sequence ID" value="NZ_JACJVR010000052.1"/>
</dbReference>
<evidence type="ECO:0000259" key="1">
    <source>
        <dbReference type="Pfam" id="PF12728"/>
    </source>
</evidence>
<comment type="caution">
    <text evidence="2">The sequence shown here is derived from an EMBL/GenBank/DDBJ whole genome shotgun (WGS) entry which is preliminary data.</text>
</comment>
<dbReference type="SUPFAM" id="SSF46955">
    <property type="entry name" value="Putative DNA-binding domain"/>
    <property type="match status" value="1"/>
</dbReference>
<dbReference type="EMBL" id="JACJVR010000052">
    <property type="protein sequence ID" value="MBB6692341.1"/>
    <property type="molecule type" value="Genomic_DNA"/>
</dbReference>
<feature type="domain" description="Helix-turn-helix" evidence="1">
    <location>
        <begin position="50"/>
        <end position="99"/>
    </location>
</feature>
<evidence type="ECO:0000313" key="3">
    <source>
        <dbReference type="Proteomes" id="UP000553776"/>
    </source>
</evidence>
<dbReference type="AlphaFoldDB" id="A0A841U2J7"/>
<protein>
    <submittedName>
        <fullName evidence="2">Helix-turn-helix domain-containing protein</fullName>
    </submittedName>
</protein>